<evidence type="ECO:0000313" key="2">
    <source>
        <dbReference type="Proteomes" id="UP000494363"/>
    </source>
</evidence>
<dbReference type="EMBL" id="CADIKH010000336">
    <property type="protein sequence ID" value="CAB3775235.1"/>
    <property type="molecule type" value="Genomic_DNA"/>
</dbReference>
<evidence type="ECO:0000313" key="1">
    <source>
        <dbReference type="EMBL" id="CAB3775235.1"/>
    </source>
</evidence>
<reference evidence="1 2" key="1">
    <citation type="submission" date="2020-04" db="EMBL/GenBank/DDBJ databases">
        <authorList>
            <person name="De Canck E."/>
        </authorList>
    </citation>
    <scope>NUCLEOTIDE SEQUENCE [LARGE SCALE GENOMIC DNA]</scope>
    <source>
        <strain evidence="1 2">LMG 29542</strain>
    </source>
</reference>
<protein>
    <submittedName>
        <fullName evidence="1">Uncharacterized protein</fullName>
    </submittedName>
</protein>
<dbReference type="Proteomes" id="UP000494363">
    <property type="component" value="Unassembled WGS sequence"/>
</dbReference>
<organism evidence="1 2">
    <name type="scientific">Paraburkholderia humisilvae</name>
    <dbReference type="NCBI Taxonomy" id="627669"/>
    <lineage>
        <taxon>Bacteria</taxon>
        <taxon>Pseudomonadati</taxon>
        <taxon>Pseudomonadota</taxon>
        <taxon>Betaproteobacteria</taxon>
        <taxon>Burkholderiales</taxon>
        <taxon>Burkholderiaceae</taxon>
        <taxon>Paraburkholderia</taxon>
    </lineage>
</organism>
<name>A0A6J5FDD3_9BURK</name>
<gene>
    <name evidence="1" type="ORF">LMG29542_08617</name>
</gene>
<sequence length="179" mass="19990">MPWHCTILHFCRPARNHHILANVRPGPGLRPGPRYAQRPPCAKTADQLTLEGAPALDIESLVNCFVRDAHGFVIREVELQPFGNLLGRPAIDPFTVTAMRLASPFERRLPRPSSLTAISVANLALQTVLHVVVQPWVSHQFRRFRSFGNQFCLPLRNRSPILKPAATSCSVTCQFPGDR</sequence>
<dbReference type="AlphaFoldDB" id="A0A6J5FDD3"/>
<keyword evidence="2" id="KW-1185">Reference proteome</keyword>
<accession>A0A6J5FDD3</accession>
<proteinExistence type="predicted"/>